<dbReference type="SUPFAM" id="SSF52821">
    <property type="entry name" value="Rhodanese/Cell cycle control phosphatase"/>
    <property type="match status" value="1"/>
</dbReference>
<dbReference type="Pfam" id="PF26341">
    <property type="entry name" value="AAA_SelU"/>
    <property type="match status" value="1"/>
</dbReference>
<protein>
    <submittedName>
        <fullName evidence="3">tRNA 2-selenouridine synthase</fullName>
    </submittedName>
</protein>
<dbReference type="OrthoDB" id="9808735at2"/>
<reference evidence="3 4" key="1">
    <citation type="submission" date="2015-04" db="EMBL/GenBank/DDBJ databases">
        <title>Whole genome shotgun sequence of Flavihumibacter petaseus NBRC 106054.</title>
        <authorList>
            <person name="Miyazawa S."/>
            <person name="Hosoyama A."/>
            <person name="Hashimoto M."/>
            <person name="Noguchi M."/>
            <person name="Tsuchikane K."/>
            <person name="Ohji S."/>
            <person name="Yamazoe A."/>
            <person name="Ichikawa N."/>
            <person name="Kimura A."/>
            <person name="Fujita N."/>
        </authorList>
    </citation>
    <scope>NUCLEOTIDE SEQUENCE [LARGE SCALE GENOMIC DNA]</scope>
    <source>
        <strain evidence="3 4">NBRC 106054</strain>
    </source>
</reference>
<dbReference type="PROSITE" id="PS00383">
    <property type="entry name" value="TYR_PHOSPHATASE_1"/>
    <property type="match status" value="1"/>
</dbReference>
<organism evidence="3 4">
    <name type="scientific">Flavihumibacter petaseus NBRC 106054</name>
    <dbReference type="NCBI Taxonomy" id="1220578"/>
    <lineage>
        <taxon>Bacteria</taxon>
        <taxon>Pseudomonadati</taxon>
        <taxon>Bacteroidota</taxon>
        <taxon>Chitinophagia</taxon>
        <taxon>Chitinophagales</taxon>
        <taxon>Chitinophagaceae</taxon>
        <taxon>Flavihumibacter</taxon>
    </lineage>
</organism>
<dbReference type="Proteomes" id="UP000033121">
    <property type="component" value="Unassembled WGS sequence"/>
</dbReference>
<name>A0A0E9MY99_9BACT</name>
<dbReference type="InterPro" id="IPR036873">
    <property type="entry name" value="Rhodanese-like_dom_sf"/>
</dbReference>
<gene>
    <name evidence="3" type="primary">selU</name>
    <name evidence="3" type="ORF">FPE01S_01_14010</name>
</gene>
<evidence type="ECO:0000256" key="1">
    <source>
        <dbReference type="ARBA" id="ARBA00023266"/>
    </source>
</evidence>
<sequence>MAVVSLDIDTFLEKLAQQPLLLDVRSPAEFAHAHIPGAVSLPLFSDEERKVVGTAYKQESRQQAIKIGLDYFGPKMRPMVETVEKLNAGKEGVLVHCWRGGMRSGGVAWLLDLYGIKVFTLKGGYKAFRQWVLAQFERDYNLQVIGGYTGSGKTEILGKLARHGEAVLDLEALADHRGSAFGHLGRAEQPGQEQFENKLALALHALGAKPFWVEDESLRIGSLFLPNNFHDQLRKAACVFIDIPFEERLDHILKTYGSFPVDQLIVAILRIQKRLGPLETKTAINHLVEKEIRQAFAILLKYYDKFYTKSLNSRPADAKPLNRLNAVAVDTLRNTQLILQACSIP</sequence>
<evidence type="ECO:0000313" key="3">
    <source>
        <dbReference type="EMBL" id="GAO42386.1"/>
    </source>
</evidence>
<dbReference type="SMART" id="SM00450">
    <property type="entry name" value="RHOD"/>
    <property type="match status" value="1"/>
</dbReference>
<dbReference type="GO" id="GO:0043828">
    <property type="term" value="F:tRNA 2-selenouridine synthase activity"/>
    <property type="evidence" value="ECO:0007669"/>
    <property type="project" value="InterPro"/>
</dbReference>
<dbReference type="InterPro" id="IPR027417">
    <property type="entry name" value="P-loop_NTPase"/>
</dbReference>
<dbReference type="Pfam" id="PF00581">
    <property type="entry name" value="Rhodanese"/>
    <property type="match status" value="1"/>
</dbReference>
<dbReference type="RefSeq" id="WP_046368089.1">
    <property type="nucleotide sequence ID" value="NZ_BBWV01000001.1"/>
</dbReference>
<dbReference type="InterPro" id="IPR017582">
    <property type="entry name" value="SelU"/>
</dbReference>
<dbReference type="NCBIfam" id="NF008750">
    <property type="entry name" value="PRK11784.1-2"/>
    <property type="match status" value="1"/>
</dbReference>
<dbReference type="AlphaFoldDB" id="A0A0E9MY99"/>
<comment type="caution">
    <text evidence="3">The sequence shown here is derived from an EMBL/GenBank/DDBJ whole genome shotgun (WGS) entry which is preliminary data.</text>
</comment>
<dbReference type="InterPro" id="IPR001763">
    <property type="entry name" value="Rhodanese-like_dom"/>
</dbReference>
<dbReference type="STRING" id="1220578.FPE01S_01_14010"/>
<dbReference type="GO" id="GO:0002098">
    <property type="term" value="P:tRNA wobble uridine modification"/>
    <property type="evidence" value="ECO:0007669"/>
    <property type="project" value="InterPro"/>
</dbReference>
<dbReference type="PANTHER" id="PTHR30401">
    <property type="entry name" value="TRNA 2-SELENOURIDINE SYNTHASE"/>
    <property type="match status" value="1"/>
</dbReference>
<keyword evidence="1" id="KW-0711">Selenium</keyword>
<dbReference type="SUPFAM" id="SSF52540">
    <property type="entry name" value="P-loop containing nucleoside triphosphate hydrolases"/>
    <property type="match status" value="1"/>
</dbReference>
<dbReference type="PANTHER" id="PTHR30401:SF0">
    <property type="entry name" value="TRNA 2-SELENOURIDINE SYNTHASE"/>
    <property type="match status" value="1"/>
</dbReference>
<feature type="domain" description="Rhodanese" evidence="2">
    <location>
        <begin position="15"/>
        <end position="137"/>
    </location>
</feature>
<dbReference type="NCBIfam" id="TIGR03167">
    <property type="entry name" value="tRNA_sel_U_synt"/>
    <property type="match status" value="1"/>
</dbReference>
<dbReference type="PROSITE" id="PS50206">
    <property type="entry name" value="RHODANESE_3"/>
    <property type="match status" value="1"/>
</dbReference>
<accession>A0A0E9MY99</accession>
<dbReference type="Gene3D" id="3.40.250.10">
    <property type="entry name" value="Rhodanese-like domain"/>
    <property type="match status" value="1"/>
</dbReference>
<dbReference type="PROSITE" id="PS00380">
    <property type="entry name" value="RHODANESE_1"/>
    <property type="match status" value="1"/>
</dbReference>
<keyword evidence="4" id="KW-1185">Reference proteome</keyword>
<evidence type="ECO:0000259" key="2">
    <source>
        <dbReference type="PROSITE" id="PS50206"/>
    </source>
</evidence>
<evidence type="ECO:0000313" key="4">
    <source>
        <dbReference type="Proteomes" id="UP000033121"/>
    </source>
</evidence>
<dbReference type="InterPro" id="IPR058840">
    <property type="entry name" value="AAA_SelU"/>
</dbReference>
<dbReference type="InterPro" id="IPR016130">
    <property type="entry name" value="Tyr_Pase_AS"/>
</dbReference>
<dbReference type="EMBL" id="BBWV01000001">
    <property type="protein sequence ID" value="GAO42386.1"/>
    <property type="molecule type" value="Genomic_DNA"/>
</dbReference>
<proteinExistence type="predicted"/>
<dbReference type="GO" id="GO:0004792">
    <property type="term" value="F:thiosulfate-cyanide sulfurtransferase activity"/>
    <property type="evidence" value="ECO:0007669"/>
    <property type="project" value="InterPro"/>
</dbReference>
<dbReference type="InterPro" id="IPR001307">
    <property type="entry name" value="Thiosulphate_STrfase_CS"/>
</dbReference>